<evidence type="ECO:0000313" key="9">
    <source>
        <dbReference type="Proteomes" id="UP000184513"/>
    </source>
</evidence>
<evidence type="ECO:0000256" key="4">
    <source>
        <dbReference type="ARBA" id="ARBA00023052"/>
    </source>
</evidence>
<dbReference type="InterPro" id="IPR004433">
    <property type="entry name" value="MenaQ_synth_MenD"/>
</dbReference>
<dbReference type="EMBL" id="FRCY01000006">
    <property type="protein sequence ID" value="SHN06951.1"/>
    <property type="molecule type" value="Genomic_DNA"/>
</dbReference>
<dbReference type="Gene3D" id="3.40.50.970">
    <property type="match status" value="2"/>
</dbReference>
<evidence type="ECO:0000256" key="5">
    <source>
        <dbReference type="ARBA" id="ARBA00023211"/>
    </source>
</evidence>
<dbReference type="STRING" id="388280.SAMN04488057_10635"/>
<dbReference type="InterPro" id="IPR011766">
    <property type="entry name" value="TPP_enzyme_TPP-bd"/>
</dbReference>
<reference evidence="8 9" key="1">
    <citation type="submission" date="2016-11" db="EMBL/GenBank/DDBJ databases">
        <authorList>
            <person name="Jaros S."/>
            <person name="Januszkiewicz K."/>
            <person name="Wedrychowicz H."/>
        </authorList>
    </citation>
    <scope>NUCLEOTIDE SEQUENCE [LARGE SCALE GENOMIC DNA]</scope>
    <source>
        <strain evidence="8 9">CGMCC 1.6102</strain>
    </source>
</reference>
<dbReference type="GO" id="GO:0070204">
    <property type="term" value="F:2-succinyl-5-enolpyruvyl-6-hydroxy-3-cyclohexene-1-carboxylic-acid synthase activity"/>
    <property type="evidence" value="ECO:0007669"/>
    <property type="project" value="InterPro"/>
</dbReference>
<keyword evidence="5" id="KW-0464">Manganese</keyword>
<evidence type="ECO:0000259" key="6">
    <source>
        <dbReference type="Pfam" id="PF02775"/>
    </source>
</evidence>
<sequence>MSTMYTDEKNVQVLLSLLKEHGIKRIIASPGSSNSPFVASVQFDKYFEVYSSVDERSAAYLACGLAAETNEPVVISCTGATASRNYGPGLTEAYYRKLPILAITSSQPIARVGHHVAQVIDRSVIPNDVARLSLNLPIIKDAEDEWDCVITVNKAILELSRAGGGPAHINLQTSSQRTYSTNVLPPYRKINRFLSEDKLPKLPGGKIAVFVGSHRKWDERETKALENFCLSTGAVVFCDHTSGYFGKNRLLFSLVGSQQYLNRVPLKPDLMIHIGEVTGDYPSISLSGTEVWRVSPDGEIRDTFRKLTTVFEMEEFVFFTKYTTNSVSDNSYFITCENFLSTVRKSIPDLPFSNIYLASILAPKMPQNSVIHFGILNSLRSWNLFELPEGVRSMSNVGGFGIDGCLSALIGASLANKNRIYYCVVGDLAFFYDMNVLGNRHVGNNVRILLVNNGKGTEFKQYKHHTSHFKDYADEYISAAGHFGNQSPTLVKQYAENLGFEYLSASSKEEFVSVHSEFIKAEPTERPIVLEVFTNSEEESKALEMMMSIHKDTVFGAKSAVKDAAKGILGKKGIATLRKSLGKT</sequence>
<evidence type="ECO:0000256" key="2">
    <source>
        <dbReference type="ARBA" id="ARBA00022723"/>
    </source>
</evidence>
<dbReference type="Pfam" id="PF02776">
    <property type="entry name" value="TPP_enzyme_N"/>
    <property type="match status" value="1"/>
</dbReference>
<dbReference type="RefSeq" id="WP_073094700.1">
    <property type="nucleotide sequence ID" value="NZ_FRCY01000006.1"/>
</dbReference>
<dbReference type="OrthoDB" id="9791859at2"/>
<dbReference type="GO" id="GO:0046872">
    <property type="term" value="F:metal ion binding"/>
    <property type="evidence" value="ECO:0007669"/>
    <property type="project" value="UniProtKB-KW"/>
</dbReference>
<organism evidence="8 9">
    <name type="scientific">Cyclobacterium lianum</name>
    <dbReference type="NCBI Taxonomy" id="388280"/>
    <lineage>
        <taxon>Bacteria</taxon>
        <taxon>Pseudomonadati</taxon>
        <taxon>Bacteroidota</taxon>
        <taxon>Cytophagia</taxon>
        <taxon>Cytophagales</taxon>
        <taxon>Cyclobacteriaceae</taxon>
        <taxon>Cyclobacterium</taxon>
    </lineage>
</organism>
<accession>A0A1M7NSP4</accession>
<evidence type="ECO:0000256" key="3">
    <source>
        <dbReference type="ARBA" id="ARBA00022842"/>
    </source>
</evidence>
<feature type="domain" description="Thiamine pyrophosphate enzyme N-terminal TPP-binding" evidence="7">
    <location>
        <begin position="12"/>
        <end position="121"/>
    </location>
</feature>
<feature type="domain" description="Thiamine pyrophosphate enzyme TPP-binding" evidence="6">
    <location>
        <begin position="406"/>
        <end position="532"/>
    </location>
</feature>
<evidence type="ECO:0000259" key="7">
    <source>
        <dbReference type="Pfam" id="PF02776"/>
    </source>
</evidence>
<dbReference type="PIRSF" id="PIRSF004983">
    <property type="entry name" value="MenD"/>
    <property type="match status" value="1"/>
</dbReference>
<evidence type="ECO:0000256" key="1">
    <source>
        <dbReference type="ARBA" id="ARBA00022679"/>
    </source>
</evidence>
<dbReference type="Proteomes" id="UP000184513">
    <property type="component" value="Unassembled WGS sequence"/>
</dbReference>
<gene>
    <name evidence="8" type="ORF">SAMN04488057_10635</name>
</gene>
<keyword evidence="2" id="KW-0479">Metal-binding</keyword>
<keyword evidence="9" id="KW-1185">Reference proteome</keyword>
<name>A0A1M7NSP4_9BACT</name>
<keyword evidence="4" id="KW-0786">Thiamine pyrophosphate</keyword>
<dbReference type="PANTHER" id="PTHR42916:SF1">
    <property type="entry name" value="PROTEIN PHYLLO, CHLOROPLASTIC"/>
    <property type="match status" value="1"/>
</dbReference>
<dbReference type="Pfam" id="PF02775">
    <property type="entry name" value="TPP_enzyme_C"/>
    <property type="match status" value="1"/>
</dbReference>
<keyword evidence="1" id="KW-0808">Transferase</keyword>
<dbReference type="GO" id="GO:0009234">
    <property type="term" value="P:menaquinone biosynthetic process"/>
    <property type="evidence" value="ECO:0007669"/>
    <property type="project" value="InterPro"/>
</dbReference>
<dbReference type="AlphaFoldDB" id="A0A1M7NSP4"/>
<dbReference type="Gene3D" id="3.40.50.1220">
    <property type="entry name" value="TPP-binding domain"/>
    <property type="match status" value="1"/>
</dbReference>
<proteinExistence type="predicted"/>
<keyword evidence="3" id="KW-0460">Magnesium</keyword>
<evidence type="ECO:0000313" key="8">
    <source>
        <dbReference type="EMBL" id="SHN06951.1"/>
    </source>
</evidence>
<dbReference type="InterPro" id="IPR029061">
    <property type="entry name" value="THDP-binding"/>
</dbReference>
<dbReference type="CDD" id="cd07037">
    <property type="entry name" value="TPP_PYR_MenD"/>
    <property type="match status" value="1"/>
</dbReference>
<dbReference type="InterPro" id="IPR012001">
    <property type="entry name" value="Thiamin_PyroP_enz_TPP-bd_dom"/>
</dbReference>
<protein>
    <submittedName>
        <fullName evidence="8">2-succinyl-5-enolpyruvyl-6-hydroxy-3-cyclohexene-1-carboxylate synthase</fullName>
    </submittedName>
</protein>
<dbReference type="GO" id="GO:0030976">
    <property type="term" value="F:thiamine pyrophosphate binding"/>
    <property type="evidence" value="ECO:0007669"/>
    <property type="project" value="InterPro"/>
</dbReference>
<dbReference type="PANTHER" id="PTHR42916">
    <property type="entry name" value="2-SUCCINYL-5-ENOLPYRUVYL-6-HYDROXY-3-CYCLOHEXENE-1-CARBOXYLATE SYNTHASE"/>
    <property type="match status" value="1"/>
</dbReference>
<dbReference type="SUPFAM" id="SSF52518">
    <property type="entry name" value="Thiamin diphosphate-binding fold (THDP-binding)"/>
    <property type="match status" value="2"/>
</dbReference>